<sequence length="296" mass="33356">RFFTGVSAVESAALALPLACVRSLALLLQAGQEDKGFTYFKNEKLVALYSSDSVLQSGAVGVLLCSCNLLVHKNLCVRAGLLWKQPPSRTFFSDRKKLHTAPAGQVFRLRPFHVLVATGGGYAGYRKYEDYKLEQLEKRGIEVPVKLASEWEVALYKSVPTRLLSRAWGRLNQVELPTWLRKPVYSLYIWTFGVNMKEAAVEDLHHYRNLSEFFRRKLKPQARPVCGVHSVISPSDGKILNFGQVKNCEVEQVKGVTYSLESFLGPRISTEEMHFNRGEFCVSSAFILLCSFSVLR</sequence>
<evidence type="ECO:0000256" key="3">
    <source>
        <dbReference type="SAM" id="SignalP"/>
    </source>
</evidence>
<dbReference type="PANTHER" id="PTHR10067">
    <property type="entry name" value="PHOSPHATIDYLSERINE DECARBOXYLASE"/>
    <property type="match status" value="1"/>
</dbReference>
<dbReference type="Proteomes" id="UP000694410">
    <property type="component" value="Unplaced"/>
</dbReference>
<dbReference type="Pfam" id="PF02666">
    <property type="entry name" value="PS_Dcarbxylase"/>
    <property type="match status" value="1"/>
</dbReference>
<feature type="chain" id="PRO_5034340750" evidence="3">
    <location>
        <begin position="24"/>
        <end position="296"/>
    </location>
</feature>
<keyword evidence="2" id="KW-0456">Lyase</keyword>
<dbReference type="PANTHER" id="PTHR10067:SF6">
    <property type="entry name" value="PHOSPHATIDYLSERINE DECARBOXYLASE PROENZYME, MITOCHONDRIAL"/>
    <property type="match status" value="1"/>
</dbReference>
<evidence type="ECO:0000313" key="4">
    <source>
        <dbReference type="Ensembl" id="ENSCCEP00000024501.1"/>
    </source>
</evidence>
<organism evidence="4 5">
    <name type="scientific">Cyanistes caeruleus</name>
    <name type="common">Eurasian blue tit</name>
    <name type="synonym">Parus caeruleus</name>
    <dbReference type="NCBI Taxonomy" id="156563"/>
    <lineage>
        <taxon>Eukaryota</taxon>
        <taxon>Metazoa</taxon>
        <taxon>Chordata</taxon>
        <taxon>Craniata</taxon>
        <taxon>Vertebrata</taxon>
        <taxon>Euteleostomi</taxon>
        <taxon>Archelosauria</taxon>
        <taxon>Archosauria</taxon>
        <taxon>Dinosauria</taxon>
        <taxon>Saurischia</taxon>
        <taxon>Theropoda</taxon>
        <taxon>Coelurosauria</taxon>
        <taxon>Aves</taxon>
        <taxon>Neognathae</taxon>
        <taxon>Neoaves</taxon>
        <taxon>Telluraves</taxon>
        <taxon>Australaves</taxon>
        <taxon>Passeriformes</taxon>
        <taxon>Paridae</taxon>
        <taxon>Cyanistes</taxon>
    </lineage>
</organism>
<keyword evidence="1" id="KW-0210">Decarboxylase</keyword>
<dbReference type="GO" id="GO:0006646">
    <property type="term" value="P:phosphatidylethanolamine biosynthetic process"/>
    <property type="evidence" value="ECO:0007669"/>
    <property type="project" value="TreeGrafter"/>
</dbReference>
<dbReference type="GO" id="GO:0004609">
    <property type="term" value="F:phosphatidylserine decarboxylase activity"/>
    <property type="evidence" value="ECO:0007669"/>
    <property type="project" value="InterPro"/>
</dbReference>
<keyword evidence="5" id="KW-1185">Reference proteome</keyword>
<protein>
    <submittedName>
        <fullName evidence="4">Phosphatidylserine decarboxylase</fullName>
    </submittedName>
</protein>
<keyword evidence="3" id="KW-0732">Signal</keyword>
<evidence type="ECO:0000256" key="1">
    <source>
        <dbReference type="ARBA" id="ARBA00022793"/>
    </source>
</evidence>
<dbReference type="Ensembl" id="ENSCCET00000036767.1">
    <property type="protein sequence ID" value="ENSCCEP00000024501.1"/>
    <property type="gene ID" value="ENSCCEG00000021751.1"/>
</dbReference>
<reference evidence="4" key="2">
    <citation type="submission" date="2025-09" db="UniProtKB">
        <authorList>
            <consortium name="Ensembl"/>
        </authorList>
    </citation>
    <scope>IDENTIFICATION</scope>
</reference>
<proteinExistence type="predicted"/>
<evidence type="ECO:0000256" key="2">
    <source>
        <dbReference type="ARBA" id="ARBA00023239"/>
    </source>
</evidence>
<accession>A0A8C0VPG1</accession>
<reference evidence="4" key="1">
    <citation type="submission" date="2025-08" db="UniProtKB">
        <authorList>
            <consortium name="Ensembl"/>
        </authorList>
    </citation>
    <scope>IDENTIFICATION</scope>
</reference>
<evidence type="ECO:0000313" key="5">
    <source>
        <dbReference type="Proteomes" id="UP000694410"/>
    </source>
</evidence>
<name>A0A8C0VPG1_CYACU</name>
<feature type="signal peptide" evidence="3">
    <location>
        <begin position="1"/>
        <end position="23"/>
    </location>
</feature>
<dbReference type="AlphaFoldDB" id="A0A8C0VPG1"/>
<dbReference type="InterPro" id="IPR003817">
    <property type="entry name" value="PS_Dcarbxylase"/>
</dbReference>
<dbReference type="GO" id="GO:0005739">
    <property type="term" value="C:mitochondrion"/>
    <property type="evidence" value="ECO:0007669"/>
    <property type="project" value="TreeGrafter"/>
</dbReference>